<dbReference type="InterPro" id="IPR003593">
    <property type="entry name" value="AAA+_ATPase"/>
</dbReference>
<dbReference type="PROSITE" id="PS51096">
    <property type="entry name" value="PTS_EIIA_TYPE_4"/>
    <property type="match status" value="1"/>
</dbReference>
<organism evidence="7 8">
    <name type="scientific">Enterococcus phoeniculicola ATCC BAA-412</name>
    <dbReference type="NCBI Taxonomy" id="1158610"/>
    <lineage>
        <taxon>Bacteria</taxon>
        <taxon>Bacillati</taxon>
        <taxon>Bacillota</taxon>
        <taxon>Bacilli</taxon>
        <taxon>Lactobacillales</taxon>
        <taxon>Enterococcaceae</taxon>
        <taxon>Enterococcus</taxon>
    </lineage>
</organism>
<dbReference type="InterPro" id="IPR011608">
    <property type="entry name" value="PRD"/>
</dbReference>
<dbReference type="Gene3D" id="3.40.50.510">
    <property type="entry name" value="Phosphotransferase system, mannose-type IIA component"/>
    <property type="match status" value="1"/>
</dbReference>
<reference evidence="7 8" key="1">
    <citation type="submission" date="2013-02" db="EMBL/GenBank/DDBJ databases">
        <title>The Genome Sequence of Enterococcus phoeniculicola BAA-412.</title>
        <authorList>
            <consortium name="The Broad Institute Genome Sequencing Platform"/>
            <consortium name="The Broad Institute Genome Sequencing Center for Infectious Disease"/>
            <person name="Earl A.M."/>
            <person name="Gilmore M.S."/>
            <person name="Lebreton F."/>
            <person name="Walker B."/>
            <person name="Young S.K."/>
            <person name="Zeng Q."/>
            <person name="Gargeya S."/>
            <person name="Fitzgerald M."/>
            <person name="Haas B."/>
            <person name="Abouelleil A."/>
            <person name="Alvarado L."/>
            <person name="Arachchi H.M."/>
            <person name="Berlin A.M."/>
            <person name="Chapman S.B."/>
            <person name="Dewar J."/>
            <person name="Goldberg J."/>
            <person name="Griggs A."/>
            <person name="Gujja S."/>
            <person name="Hansen M."/>
            <person name="Howarth C."/>
            <person name="Imamovic A."/>
            <person name="Larimer J."/>
            <person name="McCowan C."/>
            <person name="Murphy C."/>
            <person name="Neiman D."/>
            <person name="Pearson M."/>
            <person name="Priest M."/>
            <person name="Roberts A."/>
            <person name="Saif S."/>
            <person name="Shea T."/>
            <person name="Sisk P."/>
            <person name="Sykes S."/>
            <person name="Wortman J."/>
            <person name="Nusbaum C."/>
            <person name="Birren B."/>
        </authorList>
    </citation>
    <scope>NUCLEOTIDE SEQUENCE [LARGE SCALE GENOMIC DNA]</scope>
    <source>
        <strain evidence="7 8">ATCC BAA-412</strain>
    </source>
</reference>
<evidence type="ECO:0000259" key="5">
    <source>
        <dbReference type="PROSITE" id="PS51096"/>
    </source>
</evidence>
<evidence type="ECO:0000256" key="1">
    <source>
        <dbReference type="ARBA" id="ARBA00022679"/>
    </source>
</evidence>
<dbReference type="STRING" id="154621.RV11_GL000652"/>
<dbReference type="AlphaFoldDB" id="R3W617"/>
<feature type="domain" description="PTS EIIA type-4" evidence="5">
    <location>
        <begin position="538"/>
        <end position="663"/>
    </location>
</feature>
<evidence type="ECO:0000313" key="8">
    <source>
        <dbReference type="Proteomes" id="UP000013785"/>
    </source>
</evidence>
<dbReference type="HOGENOM" id="CLU_014204_1_1_9"/>
<dbReference type="GO" id="GO:0016020">
    <property type="term" value="C:membrane"/>
    <property type="evidence" value="ECO:0007669"/>
    <property type="project" value="InterPro"/>
</dbReference>
<evidence type="ECO:0000256" key="2">
    <source>
        <dbReference type="ARBA" id="ARBA00022741"/>
    </source>
</evidence>
<feature type="domain" description="Sigma-54 factor interaction" evidence="4">
    <location>
        <begin position="75"/>
        <end position="309"/>
    </location>
</feature>
<dbReference type="Pfam" id="PF00874">
    <property type="entry name" value="PRD"/>
    <property type="match status" value="1"/>
</dbReference>
<dbReference type="PROSITE" id="PS50045">
    <property type="entry name" value="SIGMA54_INTERACT_4"/>
    <property type="match status" value="1"/>
</dbReference>
<name>R3W617_9ENTE</name>
<dbReference type="InterPro" id="IPR025662">
    <property type="entry name" value="Sigma_54_int_dom_ATP-bd_1"/>
</dbReference>
<dbReference type="InterPro" id="IPR036662">
    <property type="entry name" value="PTS_EIIA_man-typ_sf"/>
</dbReference>
<keyword evidence="2" id="KW-0547">Nucleotide-binding</keyword>
<dbReference type="GO" id="GO:0016740">
    <property type="term" value="F:transferase activity"/>
    <property type="evidence" value="ECO:0007669"/>
    <property type="project" value="UniProtKB-KW"/>
</dbReference>
<protein>
    <recommendedName>
        <fullName evidence="9">DNA translocase FtsK</fullName>
    </recommendedName>
</protein>
<sequence>MKRIEKVWQHLLKYNKETPLSASQLSQELAITRANASNDLNLLVKEGKAKKTGTKPVFFYPISDDSEKKSLIQEFIKKNPSLVSAVEQAKAAIFYPPQRMHILLSGDTGVGKSMFAELVYRFSIEEQIISNDARFILFNCADYANNPQLITGNIFGTKKGAYTGADEEKQGLLEKADGGILFLDEIHRLPPEAQEMLFTFIDKGFFRRLGETSEQRKADVQIICATTENIESTLLQTFVRRIPMKIHLPNLMERGIFEKLTLITTFFNEEAHKLAQDVVVSMNTLRALLGYPCENNIGQLKSDIQLLCARSYARFVSEKSQSMSISSYDLPNAIKEGLYNVEYRSEIWSLIPSRKDRFILFKKDDFTTIPVDEYKETDIYQLIDQKLNDMEKIGLNQKAAMDIIDLTIRNYFSTLRKKRNVNEENILNIVGTEVYATTKKLLKKAANIVQSEFYPEVFSGLALHLFSTVNRIRNGEIIHNPRLEEIKEQYPLYYQAAQQCKYLIETAFSLSISDDEVGFITLFLTPQEHGNTNSQTQNVQVIVIAHGDSTATSISSVVNELLGNEHVVGFNMPLSYEPQHILEEISAYLQQKETQEDILLLVDMGSLTNFPKELEKVTRKKVACIDLVSTLHVLEASRKASLGFSLSDIVDSVHTITHTEHTINTPVKNNTNIQDKVFIITSCTTGEGSAQIIKDLLTAKLALHDGRCEIKSFQVNNPDEFLYELEKLEAGGKILYSISTFSIPALQYPQLTINQLLSDGMFAKIQKTIDYELTFFGMLENIAPMLVQLDGIDLLYSLKNWVENISLEMKLNLSAERMIGLICHLACCIDTIIQTNQSNEFHHQLEDFPPSVDKKLANNIILLEKMYNIMFSSKELHYIESYLFEKIRFK</sequence>
<keyword evidence="1" id="KW-0808">Transferase</keyword>
<dbReference type="SUPFAM" id="SSF53062">
    <property type="entry name" value="PTS system fructose IIA component-like"/>
    <property type="match status" value="1"/>
</dbReference>
<dbReference type="Pfam" id="PF00158">
    <property type="entry name" value="Sigma54_activat"/>
    <property type="match status" value="1"/>
</dbReference>
<feature type="domain" description="PRD" evidence="6">
    <location>
        <begin position="429"/>
        <end position="534"/>
    </location>
</feature>
<dbReference type="GO" id="GO:0009401">
    <property type="term" value="P:phosphoenolpyruvate-dependent sugar phosphotransferase system"/>
    <property type="evidence" value="ECO:0007669"/>
    <property type="project" value="InterPro"/>
</dbReference>
<dbReference type="GO" id="GO:0006355">
    <property type="term" value="P:regulation of DNA-templated transcription"/>
    <property type="evidence" value="ECO:0007669"/>
    <property type="project" value="InterPro"/>
</dbReference>
<proteinExistence type="predicted"/>
<evidence type="ECO:0008006" key="9">
    <source>
        <dbReference type="Google" id="ProtNLM"/>
    </source>
</evidence>
<dbReference type="PANTHER" id="PTHR32071">
    <property type="entry name" value="TRANSCRIPTIONAL REGULATORY PROTEIN"/>
    <property type="match status" value="1"/>
</dbReference>
<dbReference type="Gene3D" id="1.10.1790.10">
    <property type="entry name" value="PRD domain"/>
    <property type="match status" value="1"/>
</dbReference>
<dbReference type="EMBL" id="AJAT01000016">
    <property type="protein sequence ID" value="EOL43131.1"/>
    <property type="molecule type" value="Genomic_DNA"/>
</dbReference>
<comment type="caution">
    <text evidence="7">The sequence shown here is derived from an EMBL/GenBank/DDBJ whole genome shotgun (WGS) entry which is preliminary data.</text>
</comment>
<dbReference type="CDD" id="cd00009">
    <property type="entry name" value="AAA"/>
    <property type="match status" value="1"/>
</dbReference>
<keyword evidence="8" id="KW-1185">Reference proteome</keyword>
<dbReference type="Gene3D" id="3.40.50.300">
    <property type="entry name" value="P-loop containing nucleotide triphosphate hydrolases"/>
    <property type="match status" value="1"/>
</dbReference>
<dbReference type="InterPro" id="IPR027417">
    <property type="entry name" value="P-loop_NTPase"/>
</dbReference>
<dbReference type="OrthoDB" id="9771372at2"/>
<evidence type="ECO:0000259" key="6">
    <source>
        <dbReference type="PROSITE" id="PS51372"/>
    </source>
</evidence>
<dbReference type="SUPFAM" id="SSF63520">
    <property type="entry name" value="PTS-regulatory domain, PRD"/>
    <property type="match status" value="1"/>
</dbReference>
<dbReference type="PROSITE" id="PS51372">
    <property type="entry name" value="PRD_2"/>
    <property type="match status" value="1"/>
</dbReference>
<dbReference type="PATRIC" id="fig|1158610.3.peg.2104"/>
<dbReference type="eggNOG" id="COG3933">
    <property type="taxonomic scope" value="Bacteria"/>
</dbReference>
<dbReference type="SMART" id="SM00382">
    <property type="entry name" value="AAA"/>
    <property type="match status" value="1"/>
</dbReference>
<evidence type="ECO:0000256" key="3">
    <source>
        <dbReference type="ARBA" id="ARBA00022840"/>
    </source>
</evidence>
<accession>R3W617</accession>
<dbReference type="PROSITE" id="PS00676">
    <property type="entry name" value="SIGMA54_INTERACT_2"/>
    <property type="match status" value="1"/>
</dbReference>
<dbReference type="InterPro" id="IPR004701">
    <property type="entry name" value="PTS_EIIA_man-typ"/>
</dbReference>
<keyword evidence="3" id="KW-0067">ATP-binding</keyword>
<dbReference type="eggNOG" id="COG1221">
    <property type="taxonomic scope" value="Bacteria"/>
</dbReference>
<dbReference type="Pfam" id="PF03610">
    <property type="entry name" value="EIIA-man"/>
    <property type="match status" value="1"/>
</dbReference>
<evidence type="ECO:0000259" key="4">
    <source>
        <dbReference type="PROSITE" id="PS50045"/>
    </source>
</evidence>
<dbReference type="GO" id="GO:0005524">
    <property type="term" value="F:ATP binding"/>
    <property type="evidence" value="ECO:0007669"/>
    <property type="project" value="UniProtKB-KW"/>
</dbReference>
<dbReference type="InterPro" id="IPR002078">
    <property type="entry name" value="Sigma_54_int"/>
</dbReference>
<evidence type="ECO:0000313" key="7">
    <source>
        <dbReference type="EMBL" id="EOL43131.1"/>
    </source>
</evidence>
<gene>
    <name evidence="7" type="ORF">UC3_02108</name>
</gene>
<dbReference type="PANTHER" id="PTHR32071:SF38">
    <property type="entry name" value="PSP OPERON TRANSCRIPTIONAL ACTIVATOR"/>
    <property type="match status" value="1"/>
</dbReference>
<dbReference type="SUPFAM" id="SSF52540">
    <property type="entry name" value="P-loop containing nucleoside triphosphate hydrolases"/>
    <property type="match status" value="1"/>
</dbReference>
<dbReference type="InterPro" id="IPR036634">
    <property type="entry name" value="PRD_sf"/>
</dbReference>
<dbReference type="PROSITE" id="PS00675">
    <property type="entry name" value="SIGMA54_INTERACT_1"/>
    <property type="match status" value="1"/>
</dbReference>
<dbReference type="RefSeq" id="WP_010768770.1">
    <property type="nucleotide sequence ID" value="NZ_ASWE01000002.1"/>
</dbReference>
<dbReference type="Proteomes" id="UP000013785">
    <property type="component" value="Unassembled WGS sequence"/>
</dbReference>
<dbReference type="InterPro" id="IPR025943">
    <property type="entry name" value="Sigma_54_int_dom_ATP-bd_2"/>
</dbReference>